<keyword evidence="1" id="KW-0812">Transmembrane</keyword>
<organism evidence="2 3">
    <name type="scientific">Alkalibacterium indicireducens</name>
    <dbReference type="NCBI Taxonomy" id="398758"/>
    <lineage>
        <taxon>Bacteria</taxon>
        <taxon>Bacillati</taxon>
        <taxon>Bacillota</taxon>
        <taxon>Bacilli</taxon>
        <taxon>Lactobacillales</taxon>
        <taxon>Carnobacteriaceae</taxon>
        <taxon>Alkalibacterium</taxon>
    </lineage>
</organism>
<reference evidence="2 3" key="1">
    <citation type="journal article" date="2019" name="Int. J. Syst. Evol. Microbiol.">
        <title>The Global Catalogue of Microorganisms (GCM) 10K type strain sequencing project: providing services to taxonomists for standard genome sequencing and annotation.</title>
        <authorList>
            <consortium name="The Broad Institute Genomics Platform"/>
            <consortium name="The Broad Institute Genome Sequencing Center for Infectious Disease"/>
            <person name="Wu L."/>
            <person name="Ma J."/>
        </authorList>
    </citation>
    <scope>NUCLEOTIDE SEQUENCE [LARGE SCALE GENOMIC DNA]</scope>
    <source>
        <strain evidence="2 3">JCM 14232</strain>
    </source>
</reference>
<feature type="transmembrane region" description="Helical" evidence="1">
    <location>
        <begin position="21"/>
        <end position="51"/>
    </location>
</feature>
<feature type="transmembrane region" description="Helical" evidence="1">
    <location>
        <begin position="134"/>
        <end position="153"/>
    </location>
</feature>
<evidence type="ECO:0000313" key="3">
    <source>
        <dbReference type="Proteomes" id="UP001410648"/>
    </source>
</evidence>
<gene>
    <name evidence="2" type="ORF">GCM10008936_17320</name>
</gene>
<comment type="caution">
    <text evidence="2">The sequence shown here is derived from an EMBL/GenBank/DDBJ whole genome shotgun (WGS) entry which is preliminary data.</text>
</comment>
<proteinExistence type="predicted"/>
<keyword evidence="1" id="KW-1133">Transmembrane helix</keyword>
<evidence type="ECO:0000313" key="2">
    <source>
        <dbReference type="EMBL" id="GAA0489990.1"/>
    </source>
</evidence>
<dbReference type="Proteomes" id="UP001410648">
    <property type="component" value="Unassembled WGS sequence"/>
</dbReference>
<dbReference type="Gene3D" id="1.10.1760.20">
    <property type="match status" value="1"/>
</dbReference>
<name>A0ABN1B4E7_9LACT</name>
<evidence type="ECO:0000256" key="1">
    <source>
        <dbReference type="SAM" id="Phobius"/>
    </source>
</evidence>
<protein>
    <submittedName>
        <fullName evidence="2">ECF transporter S component</fullName>
    </submittedName>
</protein>
<dbReference type="EMBL" id="BAAADA010000157">
    <property type="protein sequence ID" value="GAA0489990.1"/>
    <property type="molecule type" value="Genomic_DNA"/>
</dbReference>
<keyword evidence="3" id="KW-1185">Reference proteome</keyword>
<feature type="transmembrane region" description="Helical" evidence="1">
    <location>
        <begin position="57"/>
        <end position="79"/>
    </location>
</feature>
<sequence>MSMMVAVSHVGRLIFQFLPNVQPVTAILIILTLSMGMADGLIVAVLSILISNLTLGMGIWTVAQIVSYFIIILITGAVVRPIYQKLPEWTMIMYTAVTGLLYGFVISVIMTYLLGLESFWIYYSFGIPMDIMHALGNGAFYFILSPVLYPLIAKGLKLKKISKRGNENN</sequence>
<feature type="transmembrane region" description="Helical" evidence="1">
    <location>
        <begin position="91"/>
        <end position="114"/>
    </location>
</feature>
<accession>A0ABN1B4E7</accession>
<keyword evidence="1" id="KW-0472">Membrane</keyword>